<dbReference type="NCBIfam" id="TIGR02432">
    <property type="entry name" value="lysidine_TilS_N"/>
    <property type="match status" value="1"/>
</dbReference>
<evidence type="ECO:0000259" key="7">
    <source>
        <dbReference type="Pfam" id="PF01171"/>
    </source>
</evidence>
<dbReference type="GO" id="GO:0005524">
    <property type="term" value="F:ATP binding"/>
    <property type="evidence" value="ECO:0007669"/>
    <property type="project" value="UniProtKB-KW"/>
</dbReference>
<dbReference type="InterPro" id="IPR011063">
    <property type="entry name" value="TilS/TtcA_N"/>
</dbReference>
<evidence type="ECO:0000256" key="3">
    <source>
        <dbReference type="ARBA" id="ARBA00022694"/>
    </source>
</evidence>
<sequence length="189" mass="21475">MFDPDHLKDINFEKYNRIAIAFSGGLDSSVLLQGLASIPEYKKKLCAIHVNHGISPNSESWLNHCEQACASMGVNFVPLKINLEDNLKVSENLLREARYETILSWLEETDVLCTAHHQDDHIETVLFRILRGTGIKGLSGIEKFSQIDGIDLIRPLISYSKKDLLDYANKFKVNWIEDESNEDLSISRN</sequence>
<dbReference type="CDD" id="cd01992">
    <property type="entry name" value="TilS_N"/>
    <property type="match status" value="1"/>
</dbReference>
<comment type="catalytic activity">
    <reaction evidence="6">
        <text>cytidine(34) in tRNA(Ile2) + L-lysine + ATP = lysidine(34) in tRNA(Ile2) + AMP + diphosphate + H(+)</text>
        <dbReference type="Rhea" id="RHEA:43744"/>
        <dbReference type="Rhea" id="RHEA-COMP:10625"/>
        <dbReference type="Rhea" id="RHEA-COMP:10670"/>
        <dbReference type="ChEBI" id="CHEBI:15378"/>
        <dbReference type="ChEBI" id="CHEBI:30616"/>
        <dbReference type="ChEBI" id="CHEBI:32551"/>
        <dbReference type="ChEBI" id="CHEBI:33019"/>
        <dbReference type="ChEBI" id="CHEBI:82748"/>
        <dbReference type="ChEBI" id="CHEBI:83665"/>
        <dbReference type="ChEBI" id="CHEBI:456215"/>
        <dbReference type="EC" id="6.3.4.19"/>
    </reaction>
</comment>
<dbReference type="PANTHER" id="PTHR43033:SF1">
    <property type="entry name" value="TRNA(ILE)-LYSIDINE SYNTHASE-RELATED"/>
    <property type="match status" value="1"/>
</dbReference>
<proteinExistence type="predicted"/>
<dbReference type="Pfam" id="PF01171">
    <property type="entry name" value="ATP_bind_3"/>
    <property type="match status" value="1"/>
</dbReference>
<reference evidence="8" key="1">
    <citation type="submission" date="2018-05" db="EMBL/GenBank/DDBJ databases">
        <authorList>
            <person name="Lanie J.A."/>
            <person name="Ng W.-L."/>
            <person name="Kazmierczak K.M."/>
            <person name="Andrzejewski T.M."/>
            <person name="Davidsen T.M."/>
            <person name="Wayne K.J."/>
            <person name="Tettelin H."/>
            <person name="Glass J.I."/>
            <person name="Rusch D."/>
            <person name="Podicherti R."/>
            <person name="Tsui H.-C.T."/>
            <person name="Winkler M.E."/>
        </authorList>
    </citation>
    <scope>NUCLEOTIDE SEQUENCE</scope>
</reference>
<dbReference type="Gene3D" id="3.40.50.620">
    <property type="entry name" value="HUPs"/>
    <property type="match status" value="1"/>
</dbReference>
<evidence type="ECO:0000256" key="6">
    <source>
        <dbReference type="ARBA" id="ARBA00048539"/>
    </source>
</evidence>
<feature type="non-terminal residue" evidence="8">
    <location>
        <position position="189"/>
    </location>
</feature>
<evidence type="ECO:0000256" key="2">
    <source>
        <dbReference type="ARBA" id="ARBA00022598"/>
    </source>
</evidence>
<accession>A0A381SD18</accession>
<evidence type="ECO:0000313" key="8">
    <source>
        <dbReference type="EMBL" id="SVA01389.1"/>
    </source>
</evidence>
<gene>
    <name evidence="8" type="ORF">METZ01_LOCUS54243</name>
</gene>
<protein>
    <recommendedName>
        <fullName evidence="1">tRNA(Ile)-lysidine synthetase</fullName>
        <ecNumber evidence="1">6.3.4.19</ecNumber>
    </recommendedName>
</protein>
<name>A0A381SD18_9ZZZZ</name>
<keyword evidence="5" id="KW-0067">ATP-binding</keyword>
<keyword evidence="2" id="KW-0436">Ligase</keyword>
<evidence type="ECO:0000256" key="4">
    <source>
        <dbReference type="ARBA" id="ARBA00022741"/>
    </source>
</evidence>
<dbReference type="InterPro" id="IPR012795">
    <property type="entry name" value="tRNA_Ile_lys_synt_N"/>
</dbReference>
<organism evidence="8">
    <name type="scientific">marine metagenome</name>
    <dbReference type="NCBI Taxonomy" id="408172"/>
    <lineage>
        <taxon>unclassified sequences</taxon>
        <taxon>metagenomes</taxon>
        <taxon>ecological metagenomes</taxon>
    </lineage>
</organism>
<dbReference type="EMBL" id="UINC01002899">
    <property type="protein sequence ID" value="SVA01389.1"/>
    <property type="molecule type" value="Genomic_DNA"/>
</dbReference>
<evidence type="ECO:0000256" key="1">
    <source>
        <dbReference type="ARBA" id="ARBA00013267"/>
    </source>
</evidence>
<dbReference type="AlphaFoldDB" id="A0A381SD18"/>
<dbReference type="InterPro" id="IPR014729">
    <property type="entry name" value="Rossmann-like_a/b/a_fold"/>
</dbReference>
<keyword evidence="4" id="KW-0547">Nucleotide-binding</keyword>
<dbReference type="EC" id="6.3.4.19" evidence="1"/>
<feature type="domain" description="tRNA(Ile)-lysidine/2-thiocytidine synthase N-terminal" evidence="7">
    <location>
        <begin position="18"/>
        <end position="189"/>
    </location>
</feature>
<dbReference type="PANTHER" id="PTHR43033">
    <property type="entry name" value="TRNA(ILE)-LYSIDINE SYNTHASE-RELATED"/>
    <property type="match status" value="1"/>
</dbReference>
<dbReference type="SUPFAM" id="SSF52402">
    <property type="entry name" value="Adenine nucleotide alpha hydrolases-like"/>
    <property type="match status" value="1"/>
</dbReference>
<dbReference type="InterPro" id="IPR012094">
    <property type="entry name" value="tRNA_Ile_lys_synt"/>
</dbReference>
<dbReference type="GO" id="GO:0032267">
    <property type="term" value="F:tRNA(Ile)-lysidine synthase activity"/>
    <property type="evidence" value="ECO:0007669"/>
    <property type="project" value="UniProtKB-EC"/>
</dbReference>
<evidence type="ECO:0000256" key="5">
    <source>
        <dbReference type="ARBA" id="ARBA00022840"/>
    </source>
</evidence>
<keyword evidence="3" id="KW-0819">tRNA processing</keyword>
<dbReference type="GO" id="GO:0008033">
    <property type="term" value="P:tRNA processing"/>
    <property type="evidence" value="ECO:0007669"/>
    <property type="project" value="UniProtKB-KW"/>
</dbReference>